<reference evidence="1 2" key="1">
    <citation type="journal article" date="2018" name="G3 (Bethesda)">
        <title>Phylogenetic and Phylogenomic Definition of Rhizopus Species.</title>
        <authorList>
            <person name="Gryganskyi A.P."/>
            <person name="Golan J."/>
            <person name="Dolatabadi S."/>
            <person name="Mondo S."/>
            <person name="Robb S."/>
            <person name="Idnurm A."/>
            <person name="Muszewska A."/>
            <person name="Steczkiewicz K."/>
            <person name="Masonjones S."/>
            <person name="Liao H.L."/>
            <person name="Gajdeczka M.T."/>
            <person name="Anike F."/>
            <person name="Vuek A."/>
            <person name="Anishchenko I.M."/>
            <person name="Voigt K."/>
            <person name="de Hoog G.S."/>
            <person name="Smith M.E."/>
            <person name="Heitman J."/>
            <person name="Vilgalys R."/>
            <person name="Stajich J.E."/>
        </authorList>
    </citation>
    <scope>NUCLEOTIDE SEQUENCE [LARGE SCALE GENOMIC DNA]</scope>
    <source>
        <strain evidence="1 2">LSU 92-RS-03</strain>
    </source>
</reference>
<dbReference type="EMBL" id="PJQM01006873">
    <property type="protein sequence ID" value="RCH78965.1"/>
    <property type="molecule type" value="Genomic_DNA"/>
</dbReference>
<name>A0A367IMR4_RHIST</name>
<feature type="non-terminal residue" evidence="1">
    <location>
        <position position="104"/>
    </location>
</feature>
<organism evidence="1 2">
    <name type="scientific">Rhizopus stolonifer</name>
    <name type="common">Rhizopus nigricans</name>
    <dbReference type="NCBI Taxonomy" id="4846"/>
    <lineage>
        <taxon>Eukaryota</taxon>
        <taxon>Fungi</taxon>
        <taxon>Fungi incertae sedis</taxon>
        <taxon>Mucoromycota</taxon>
        <taxon>Mucoromycotina</taxon>
        <taxon>Mucoromycetes</taxon>
        <taxon>Mucorales</taxon>
        <taxon>Mucorineae</taxon>
        <taxon>Rhizopodaceae</taxon>
        <taxon>Rhizopus</taxon>
    </lineage>
</organism>
<comment type="caution">
    <text evidence="1">The sequence shown here is derived from an EMBL/GenBank/DDBJ whole genome shotgun (WGS) entry which is preliminary data.</text>
</comment>
<accession>A0A367IMR4</accession>
<dbReference type="AlphaFoldDB" id="A0A367IMR4"/>
<gene>
    <name evidence="1" type="ORF">CU098_004911</name>
</gene>
<dbReference type="Proteomes" id="UP000253551">
    <property type="component" value="Unassembled WGS sequence"/>
</dbReference>
<evidence type="ECO:0000313" key="2">
    <source>
        <dbReference type="Proteomes" id="UP000253551"/>
    </source>
</evidence>
<sequence>MTKRKAKSENIYDIWLQSANKLDPPYDYFSFAELSNSNEHLTNNSYHNLLLKALSKASMLNTNNITNAINVFKKRNVPSTGFNKSYVGYWNSRSTAINSIHLRG</sequence>
<protein>
    <submittedName>
        <fullName evidence="1">Uncharacterized protein</fullName>
    </submittedName>
</protein>
<keyword evidence="2" id="KW-1185">Reference proteome</keyword>
<dbReference type="OrthoDB" id="2272531at2759"/>
<proteinExistence type="predicted"/>
<evidence type="ECO:0000313" key="1">
    <source>
        <dbReference type="EMBL" id="RCH78965.1"/>
    </source>
</evidence>